<name>A0A2W0EBK3_PSEJE</name>
<proteinExistence type="predicted"/>
<dbReference type="Proteomes" id="UP000247437">
    <property type="component" value="Unassembled WGS sequence"/>
</dbReference>
<organism evidence="2 3">
    <name type="scientific">Pseudomonas jessenii</name>
    <dbReference type="NCBI Taxonomy" id="77298"/>
    <lineage>
        <taxon>Bacteria</taxon>
        <taxon>Pseudomonadati</taxon>
        <taxon>Pseudomonadota</taxon>
        <taxon>Gammaproteobacteria</taxon>
        <taxon>Pseudomonadales</taxon>
        <taxon>Pseudomonadaceae</taxon>
        <taxon>Pseudomonas</taxon>
    </lineage>
</organism>
<keyword evidence="1" id="KW-0812">Transmembrane</keyword>
<dbReference type="EMBL" id="PDLL01000848">
    <property type="protein sequence ID" value="PYY66473.1"/>
    <property type="molecule type" value="Genomic_DNA"/>
</dbReference>
<keyword evidence="1" id="KW-0472">Membrane</keyword>
<evidence type="ECO:0000313" key="2">
    <source>
        <dbReference type="EMBL" id="PYY66473.1"/>
    </source>
</evidence>
<feature type="transmembrane region" description="Helical" evidence="1">
    <location>
        <begin position="83"/>
        <end position="107"/>
    </location>
</feature>
<feature type="transmembrane region" description="Helical" evidence="1">
    <location>
        <begin position="12"/>
        <end position="33"/>
    </location>
</feature>
<reference evidence="2 3" key="1">
    <citation type="journal article" date="2018" name="Appl. Microbiol. Biotechnol.">
        <title>Characterization of the caprolactam degradation pathway in Pseudomonas jessenii using mass spectrometry-based proteomics.</title>
        <authorList>
            <person name="Otzen M."/>
            <person name="Palacio C."/>
            <person name="Janssen D.B."/>
        </authorList>
    </citation>
    <scope>NUCLEOTIDE SEQUENCE [LARGE SCALE GENOMIC DNA]</scope>
    <source>
        <strain evidence="2 3">GO3</strain>
    </source>
</reference>
<evidence type="ECO:0000313" key="3">
    <source>
        <dbReference type="Proteomes" id="UP000247437"/>
    </source>
</evidence>
<accession>A0A2W0EBK3</accession>
<feature type="transmembrane region" description="Helical" evidence="1">
    <location>
        <begin position="45"/>
        <end position="71"/>
    </location>
</feature>
<gene>
    <name evidence="2" type="ORF">CRX42_32200</name>
</gene>
<protein>
    <submittedName>
        <fullName evidence="2">Sulfatase</fullName>
    </submittedName>
</protein>
<feature type="non-terminal residue" evidence="2">
    <location>
        <position position="192"/>
    </location>
</feature>
<feature type="transmembrane region" description="Helical" evidence="1">
    <location>
        <begin position="136"/>
        <end position="155"/>
    </location>
</feature>
<keyword evidence="1" id="KW-1133">Transmembrane helix</keyword>
<evidence type="ECO:0000256" key="1">
    <source>
        <dbReference type="SAM" id="Phobius"/>
    </source>
</evidence>
<sequence length="192" mass="21340">MDSLKTAPMRFLLLVTGTWLAIFFLTRTVLLLTHLDEAGSGFLSVFGIGLLYDLGFIAYAALPMGLYLLLCPPALWRTRGHRWFLQGLLTVSLFAMLFTSVAEWLFWDEFGVRFNFIAVDYLVYSDEVLNNLLESYPIGTLLSILAVLAVVLSFALREPFKAALDAPLPPLRGRLLNALGLLIVAGLSLQLL</sequence>
<dbReference type="AlphaFoldDB" id="A0A2W0EBK3"/>
<comment type="caution">
    <text evidence="2">The sequence shown here is derived from an EMBL/GenBank/DDBJ whole genome shotgun (WGS) entry which is preliminary data.</text>
</comment>